<evidence type="ECO:0000313" key="2">
    <source>
        <dbReference type="Proteomes" id="UP001285521"/>
    </source>
</evidence>
<name>A0ABU4TCF7_9PSEU</name>
<sequence>MAGALECRLAFVFDIALSLCANVAAASELSVFAVAVAASPPLALHVAADLLNHALRRHRAETANETNNQTSETAVRVVRFAVAPDDSHMPAEQRMWGVLRHRAAEGAHADRRIAGPVSVSCAGVVQVLRLHWGRSTGWAA</sequence>
<dbReference type="EMBL" id="JAXAVW010000039">
    <property type="protein sequence ID" value="MDX8035864.1"/>
    <property type="molecule type" value="Genomic_DNA"/>
</dbReference>
<reference evidence="1 2" key="1">
    <citation type="submission" date="2023-11" db="EMBL/GenBank/DDBJ databases">
        <title>Lentzea sokolovensis, sp. nov., Lentzea kristufkii, sp. nov., and Lentzea miocenensis, sp. nov., rare actinobacteria from Sokolov Coal Basin, Miocene lacustrine sediment, Czech Republic.</title>
        <authorList>
            <person name="Lara A."/>
            <person name="Kotroba L."/>
            <person name="Nouioui I."/>
            <person name="Neumann-Schaal M."/>
            <person name="Mast Y."/>
            <person name="Chronakova A."/>
        </authorList>
    </citation>
    <scope>NUCLEOTIDE SEQUENCE [LARGE SCALE GENOMIC DNA]</scope>
    <source>
        <strain evidence="1 2">BCCO 10_0856</strain>
    </source>
</reference>
<comment type="caution">
    <text evidence="1">The sequence shown here is derived from an EMBL/GenBank/DDBJ whole genome shotgun (WGS) entry which is preliminary data.</text>
</comment>
<dbReference type="Proteomes" id="UP001285521">
    <property type="component" value="Unassembled WGS sequence"/>
</dbReference>
<dbReference type="RefSeq" id="WP_319970881.1">
    <property type="nucleotide sequence ID" value="NZ_JAXAVW010000039.1"/>
</dbReference>
<evidence type="ECO:0000313" key="1">
    <source>
        <dbReference type="EMBL" id="MDX8035864.1"/>
    </source>
</evidence>
<protein>
    <recommendedName>
        <fullName evidence="3">Secreted protein</fullName>
    </recommendedName>
</protein>
<organism evidence="1 2">
    <name type="scientific">Lentzea miocenica</name>
    <dbReference type="NCBI Taxonomy" id="3095431"/>
    <lineage>
        <taxon>Bacteria</taxon>
        <taxon>Bacillati</taxon>
        <taxon>Actinomycetota</taxon>
        <taxon>Actinomycetes</taxon>
        <taxon>Pseudonocardiales</taxon>
        <taxon>Pseudonocardiaceae</taxon>
        <taxon>Lentzea</taxon>
    </lineage>
</organism>
<evidence type="ECO:0008006" key="3">
    <source>
        <dbReference type="Google" id="ProtNLM"/>
    </source>
</evidence>
<gene>
    <name evidence="1" type="ORF">SK803_37180</name>
</gene>
<keyword evidence="2" id="KW-1185">Reference proteome</keyword>
<proteinExistence type="predicted"/>
<reference evidence="1 2" key="2">
    <citation type="submission" date="2023-11" db="EMBL/GenBank/DDBJ databases">
        <authorList>
            <person name="Lara A.C."/>
            <person name="Chronakova A."/>
        </authorList>
    </citation>
    <scope>NUCLEOTIDE SEQUENCE [LARGE SCALE GENOMIC DNA]</scope>
    <source>
        <strain evidence="1 2">BCCO 10_0856</strain>
    </source>
</reference>
<accession>A0ABU4TCF7</accession>